<protein>
    <submittedName>
        <fullName evidence="1">Uncharacterized protein</fullName>
    </submittedName>
</protein>
<sequence length="45" mass="4968">MSSQIDSKLAETLFVGVVVLLPGKATRSSAESYKTKRKHYEANLL</sequence>
<gene>
    <name evidence="1" type="ORF">M23134_04197</name>
</gene>
<dbReference type="AlphaFoldDB" id="A1ZE56"/>
<dbReference type="Proteomes" id="UP000004095">
    <property type="component" value="Unassembled WGS sequence"/>
</dbReference>
<keyword evidence="2" id="KW-1185">Reference proteome</keyword>
<accession>A1ZE56</accession>
<dbReference type="EMBL" id="AAWS01000003">
    <property type="protein sequence ID" value="EAY31364.1"/>
    <property type="molecule type" value="Genomic_DNA"/>
</dbReference>
<comment type="caution">
    <text evidence="1">The sequence shown here is derived from an EMBL/GenBank/DDBJ whole genome shotgun (WGS) entry which is preliminary data.</text>
</comment>
<evidence type="ECO:0000313" key="1">
    <source>
        <dbReference type="EMBL" id="EAY31364.1"/>
    </source>
</evidence>
<organism evidence="1 2">
    <name type="scientific">Microscilla marina ATCC 23134</name>
    <dbReference type="NCBI Taxonomy" id="313606"/>
    <lineage>
        <taxon>Bacteria</taxon>
        <taxon>Pseudomonadati</taxon>
        <taxon>Bacteroidota</taxon>
        <taxon>Cytophagia</taxon>
        <taxon>Cytophagales</taxon>
        <taxon>Microscillaceae</taxon>
        <taxon>Microscilla</taxon>
    </lineage>
</organism>
<name>A1ZE56_MICM2</name>
<proteinExistence type="predicted"/>
<evidence type="ECO:0000313" key="2">
    <source>
        <dbReference type="Proteomes" id="UP000004095"/>
    </source>
</evidence>
<reference evidence="1 2" key="1">
    <citation type="submission" date="2007-01" db="EMBL/GenBank/DDBJ databases">
        <authorList>
            <person name="Haygood M."/>
            <person name="Podell S."/>
            <person name="Anderson C."/>
            <person name="Hopkinson B."/>
            <person name="Roe K."/>
            <person name="Barbeau K."/>
            <person name="Gaasterland T."/>
            <person name="Ferriera S."/>
            <person name="Johnson J."/>
            <person name="Kravitz S."/>
            <person name="Beeson K."/>
            <person name="Sutton G."/>
            <person name="Rogers Y.-H."/>
            <person name="Friedman R."/>
            <person name="Frazier M."/>
            <person name="Venter J.C."/>
        </authorList>
    </citation>
    <scope>NUCLEOTIDE SEQUENCE [LARGE SCALE GENOMIC DNA]</scope>
    <source>
        <strain evidence="1 2">ATCC 23134</strain>
    </source>
</reference>